<dbReference type="STRING" id="1304284.L21TH_2308"/>
<evidence type="ECO:0000313" key="3">
    <source>
        <dbReference type="Proteomes" id="UP000013378"/>
    </source>
</evidence>
<protein>
    <submittedName>
        <fullName evidence="2">Permeases of the major facilitator superfamily</fullName>
    </submittedName>
</protein>
<feature type="transmembrane region" description="Helical" evidence="1">
    <location>
        <begin position="111"/>
        <end position="126"/>
    </location>
</feature>
<reference evidence="2" key="1">
    <citation type="journal article" date="2015" name="Geomicrobiol. J.">
        <title>Caldisalinibacter kiritimatiensis gen. nov., sp. nov., a moderately thermohalophilic thiosulfate-reducing bacterium from a hypersaline microbial mat.</title>
        <authorList>
            <person name="Ben Hania W."/>
            <person name="Joseph M."/>
            <person name="Fiebig A."/>
            <person name="Bunk B."/>
            <person name="Klenk H.-P."/>
            <person name="Fardeau M.-L."/>
            <person name="Spring S."/>
        </authorList>
    </citation>
    <scope>NUCLEOTIDE SEQUENCE [LARGE SCALE GENOMIC DNA]</scope>
    <source>
        <strain evidence="2">L21-TH-D2</strain>
    </source>
</reference>
<feature type="transmembrane region" description="Helical" evidence="1">
    <location>
        <begin position="395"/>
        <end position="413"/>
    </location>
</feature>
<evidence type="ECO:0000313" key="2">
    <source>
        <dbReference type="EMBL" id="EOC99665.1"/>
    </source>
</evidence>
<accession>R1CLT2</accession>
<keyword evidence="1" id="KW-1133">Transmembrane helix</keyword>
<keyword evidence="1" id="KW-0812">Transmembrane</keyword>
<feature type="transmembrane region" description="Helical" evidence="1">
    <location>
        <begin position="192"/>
        <end position="210"/>
    </location>
</feature>
<dbReference type="RefSeq" id="WP_006316479.1">
    <property type="nucleotide sequence ID" value="NZ_ARZA01000256.1"/>
</dbReference>
<dbReference type="eggNOG" id="ENOG502Z7MK">
    <property type="taxonomic scope" value="Bacteria"/>
</dbReference>
<keyword evidence="3" id="KW-1185">Reference proteome</keyword>
<feature type="transmembrane region" description="Helical" evidence="1">
    <location>
        <begin position="58"/>
        <end position="80"/>
    </location>
</feature>
<feature type="transmembrane region" description="Helical" evidence="1">
    <location>
        <begin position="272"/>
        <end position="297"/>
    </location>
</feature>
<organism evidence="2 3">
    <name type="scientific">Caldisalinibacter kiritimatiensis</name>
    <dbReference type="NCBI Taxonomy" id="1304284"/>
    <lineage>
        <taxon>Bacteria</taxon>
        <taxon>Bacillati</taxon>
        <taxon>Bacillota</taxon>
        <taxon>Tissierellia</taxon>
        <taxon>Tissierellales</taxon>
        <taxon>Thermohalobacteraceae</taxon>
        <taxon>Caldisalinibacter</taxon>
    </lineage>
</organism>
<dbReference type="PATRIC" id="fig|1304284.3.peg.2257"/>
<feature type="transmembrane region" description="Helical" evidence="1">
    <location>
        <begin position="332"/>
        <end position="356"/>
    </location>
</feature>
<feature type="transmembrane region" description="Helical" evidence="1">
    <location>
        <begin position="230"/>
        <end position="251"/>
    </location>
</feature>
<dbReference type="AlphaFoldDB" id="R1CLT2"/>
<dbReference type="Pfam" id="PF07613">
    <property type="entry name" value="DUF1576"/>
    <property type="match status" value="2"/>
</dbReference>
<name>R1CLT2_9FIRM</name>
<evidence type="ECO:0000256" key="1">
    <source>
        <dbReference type="SAM" id="Phobius"/>
    </source>
</evidence>
<feature type="transmembrane region" description="Helical" evidence="1">
    <location>
        <begin position="133"/>
        <end position="153"/>
    </location>
</feature>
<feature type="transmembrane region" description="Helical" evidence="1">
    <location>
        <begin position="368"/>
        <end position="388"/>
    </location>
</feature>
<sequence length="420" mass="45652">MLKTKLNTKQLTEKQKISVLMILPLSMLVLAFVFDTPVDIIKGLYKIIIHPDILLTDYIKVGGIGAAFFNSAILTLLNIYILRKNNISVNGISMAAIFIIAGFAFFGKNLFNVWAIYLGGFIYTKYQGRKFKNVAIVSMFGTALAPLVNEIAYGTNLPFPFNIILGVSVGILVGFVLPPLSSHFLRTHDGYSLYNIGFTAGFIGAIIMSIMKSYGFIGESTLILSSEYDLILKIFLTSFFIILIVIGYFLNNRSFKGYSDILWFTGRLITDFTHLVGIGITLINMGIMGLIGMIYVIISNGVVNGPVIGGLLTIVGFSAFGKHPRNCIPILVGVYLAGMTGIWETNSTALIIAGLFGTTLAPIAGEYGWFSGILAGFFHLSLVMNVGYLHGGLNLYNNGFSGGIVASMLVPIIDAFRKGD</sequence>
<feature type="transmembrane region" description="Helical" evidence="1">
    <location>
        <begin position="303"/>
        <end position="320"/>
    </location>
</feature>
<feature type="transmembrane region" description="Helical" evidence="1">
    <location>
        <begin position="159"/>
        <end position="180"/>
    </location>
</feature>
<dbReference type="InterPro" id="IPR011470">
    <property type="entry name" value="DUF1576"/>
</dbReference>
<feature type="transmembrane region" description="Helical" evidence="1">
    <location>
        <begin position="20"/>
        <end position="38"/>
    </location>
</feature>
<dbReference type="EMBL" id="ARZA01000256">
    <property type="protein sequence ID" value="EOC99665.1"/>
    <property type="molecule type" value="Genomic_DNA"/>
</dbReference>
<gene>
    <name evidence="2" type="ORF">L21TH_2308</name>
</gene>
<keyword evidence="1" id="KW-0472">Membrane</keyword>
<dbReference type="Proteomes" id="UP000013378">
    <property type="component" value="Unassembled WGS sequence"/>
</dbReference>
<proteinExistence type="predicted"/>
<comment type="caution">
    <text evidence="2">The sequence shown here is derived from an EMBL/GenBank/DDBJ whole genome shotgun (WGS) entry which is preliminary data.</text>
</comment>
<feature type="transmembrane region" description="Helical" evidence="1">
    <location>
        <begin position="87"/>
        <end position="105"/>
    </location>
</feature>